<dbReference type="InterPro" id="IPR043504">
    <property type="entry name" value="Peptidase_S1_PA_chymotrypsin"/>
</dbReference>
<dbReference type="PROSITE" id="PS50847">
    <property type="entry name" value="GRAM_POS_ANCHORING"/>
    <property type="match status" value="1"/>
</dbReference>
<gene>
    <name evidence="9" type="ORF">CVS29_04670</name>
</gene>
<dbReference type="EMBL" id="QHLZ01000002">
    <property type="protein sequence ID" value="PXA66858.1"/>
    <property type="molecule type" value="Genomic_DNA"/>
</dbReference>
<feature type="chain" id="PRO_5043444805" description="Gram-positive cocci surface proteins LPxTG domain-containing protein" evidence="7">
    <location>
        <begin position="33"/>
        <end position="855"/>
    </location>
</feature>
<dbReference type="GO" id="GO:0005975">
    <property type="term" value="P:carbohydrate metabolic process"/>
    <property type="evidence" value="ECO:0007669"/>
    <property type="project" value="UniProtKB-ARBA"/>
</dbReference>
<protein>
    <recommendedName>
        <fullName evidence="8">Gram-positive cocci surface proteins LPxTG domain-containing protein</fullName>
    </recommendedName>
</protein>
<dbReference type="RefSeq" id="WP_110105172.1">
    <property type="nucleotide sequence ID" value="NZ_JACBZZ010000001.1"/>
</dbReference>
<evidence type="ECO:0000256" key="1">
    <source>
        <dbReference type="ARBA" id="ARBA00022512"/>
    </source>
</evidence>
<evidence type="ECO:0000256" key="5">
    <source>
        <dbReference type="SAM" id="MobiDB-lite"/>
    </source>
</evidence>
<evidence type="ECO:0000256" key="3">
    <source>
        <dbReference type="ARBA" id="ARBA00022729"/>
    </source>
</evidence>
<keyword evidence="3 7" id="KW-0732">Signal</keyword>
<dbReference type="NCBIfam" id="NF033510">
    <property type="entry name" value="Ca_tandemer"/>
    <property type="match status" value="2"/>
</dbReference>
<name>A0A2V3DTZ8_9MICC</name>
<evidence type="ECO:0000259" key="8">
    <source>
        <dbReference type="PROSITE" id="PS50847"/>
    </source>
</evidence>
<dbReference type="PROSITE" id="PS51318">
    <property type="entry name" value="TAT"/>
    <property type="match status" value="1"/>
</dbReference>
<comment type="caution">
    <text evidence="9">The sequence shown here is derived from an EMBL/GenBank/DDBJ whole genome shotgun (WGS) entry which is preliminary data.</text>
</comment>
<dbReference type="InterPro" id="IPR006311">
    <property type="entry name" value="TAT_signal"/>
</dbReference>
<dbReference type="AlphaFoldDB" id="A0A2V3DTZ8"/>
<keyword evidence="6" id="KW-0472">Membrane</keyword>
<feature type="region of interest" description="Disordered" evidence="5">
    <location>
        <begin position="784"/>
        <end position="819"/>
    </location>
</feature>
<dbReference type="NCBIfam" id="TIGR01167">
    <property type="entry name" value="LPXTG_anchor"/>
    <property type="match status" value="1"/>
</dbReference>
<feature type="domain" description="Gram-positive cocci surface proteins LPxTG" evidence="8">
    <location>
        <begin position="819"/>
        <end position="855"/>
    </location>
</feature>
<keyword evidence="6" id="KW-0812">Transmembrane</keyword>
<evidence type="ECO:0000256" key="6">
    <source>
        <dbReference type="SAM" id="Phobius"/>
    </source>
</evidence>
<dbReference type="SUPFAM" id="SSF50494">
    <property type="entry name" value="Trypsin-like serine proteases"/>
    <property type="match status" value="1"/>
</dbReference>
<feature type="transmembrane region" description="Helical" evidence="6">
    <location>
        <begin position="828"/>
        <end position="848"/>
    </location>
</feature>
<evidence type="ECO:0000256" key="2">
    <source>
        <dbReference type="ARBA" id="ARBA00022525"/>
    </source>
</evidence>
<reference evidence="9 10" key="1">
    <citation type="submission" date="2018-05" db="EMBL/GenBank/DDBJ databases">
        <title>Genetic diversity of glacier-inhabiting Cryobacterium bacteria in China and description of Cryobacterium mengkeensis sp. nov. and Arthrobacter glacialis sp. nov.</title>
        <authorList>
            <person name="Liu Q."/>
            <person name="Xin Y.-H."/>
        </authorList>
    </citation>
    <scope>NUCLEOTIDE SEQUENCE [LARGE SCALE GENOMIC DNA]</scope>
    <source>
        <strain evidence="9 10">GP3</strain>
    </source>
</reference>
<feature type="region of interest" description="Disordered" evidence="5">
    <location>
        <begin position="35"/>
        <end position="62"/>
    </location>
</feature>
<dbReference type="InterPro" id="IPR019931">
    <property type="entry name" value="LPXTG_anchor"/>
</dbReference>
<evidence type="ECO:0000313" key="9">
    <source>
        <dbReference type="EMBL" id="PXA66858.1"/>
    </source>
</evidence>
<accession>A0A2V3DTZ8</accession>
<feature type="signal peptide" evidence="7">
    <location>
        <begin position="1"/>
        <end position="32"/>
    </location>
</feature>
<keyword evidence="4" id="KW-0572">Peptidoglycan-anchor</keyword>
<feature type="compositionally biased region" description="Low complexity" evidence="5">
    <location>
        <begin position="794"/>
        <end position="814"/>
    </location>
</feature>
<evidence type="ECO:0000256" key="4">
    <source>
        <dbReference type="ARBA" id="ARBA00023088"/>
    </source>
</evidence>
<organism evidence="9 10">
    <name type="scientific">Arthrobacter psychrochitiniphilus</name>
    <dbReference type="NCBI Taxonomy" id="291045"/>
    <lineage>
        <taxon>Bacteria</taxon>
        <taxon>Bacillati</taxon>
        <taxon>Actinomycetota</taxon>
        <taxon>Actinomycetes</taxon>
        <taxon>Micrococcales</taxon>
        <taxon>Micrococcaceae</taxon>
        <taxon>Arthrobacter</taxon>
    </lineage>
</organism>
<dbReference type="Gene3D" id="2.60.40.10">
    <property type="entry name" value="Immunoglobulins"/>
    <property type="match status" value="2"/>
</dbReference>
<dbReference type="InterPro" id="IPR009003">
    <property type="entry name" value="Peptidase_S1_PA"/>
</dbReference>
<keyword evidence="2" id="KW-0964">Secreted</keyword>
<feature type="compositionally biased region" description="Low complexity" evidence="5">
    <location>
        <begin position="35"/>
        <end position="53"/>
    </location>
</feature>
<sequence>MQASTRAFVKRGGAACAAAAVLLCGSFSVATAAPTAEPTSASTNTAEASYTATPSATGSDTAALPSGLAEAIDRDLSMSVEEFNAQGALAATAADVQAAAVKADPNALVSVKSGTINVQAAPAAAVAAKTAAGTAKVSISTVQATPLSAKVDAASVDALMAAYIGEFGAGRLQSVMVNGNGEFVIRTGDPIGSKVTATARSFTAAAKPSAEDFAAKYGNVKIEAASGPATPLATDVTNGQGYLAVDEPINKGGTCSIGWNGFNAAGDPAIVTAGHCTGDGALTNTLLTDPEQEPTITKDKDSGDILGPLGLFGTSQFGGPGNSPLTIPTDWNGDKNKLNNIGTDVAVMNKIDENLNQLAKVTDWKTPADPKASGPKVTGVSDAIVGTDICKSGRTTGWSCGTVTEVGVFAVGGTTYPADPAKCDPVPTVAECDDIRAVRGFGSTNLKADRGDSGGAIISGNTAVGMISAGTPEVITYGVSLTDALKHTDGYTVKIFLETPKVTTTAPVYREGAVTGTVTGAPAGTKVTVTIDGVETKATVGTEGKWSVKAPNKFGTFSVTAQTTNGYSTSETTEASIEVIKETLAAPAITSPAADSKVLTPATTLAGTGKAGATVELSGDAKGTAVVGADGKWSFTLTPGLDVGNYTVTAKQTLEDWNDSTSTSSSFSVVLAAPAITSPSNGQQFAFNEGPNEITGTNIEGATVKVTVNGKTYDATVVNGAGSVALGARLAMGTYAVTAAQEVGGTWSVDLGSQLASGTYTVTVVQRVDDLDSLTATSTFTVLAEPKPEPTTPPATQAPTAPTTAPTAAPTTAPNNNDLANTGASSSLLVLGGAGGLLLLAGSAFLLIRRRNNAG</sequence>
<keyword evidence="1" id="KW-0134">Cell wall</keyword>
<dbReference type="InterPro" id="IPR013783">
    <property type="entry name" value="Ig-like_fold"/>
</dbReference>
<evidence type="ECO:0000313" key="10">
    <source>
        <dbReference type="Proteomes" id="UP000246303"/>
    </source>
</evidence>
<proteinExistence type="predicted"/>
<dbReference type="Gene3D" id="2.40.10.10">
    <property type="entry name" value="Trypsin-like serine proteases"/>
    <property type="match status" value="2"/>
</dbReference>
<keyword evidence="10" id="KW-1185">Reference proteome</keyword>
<dbReference type="OrthoDB" id="8781117at2"/>
<dbReference type="CDD" id="cd21112">
    <property type="entry name" value="alphaLP-like"/>
    <property type="match status" value="1"/>
</dbReference>
<keyword evidence="6" id="KW-1133">Transmembrane helix</keyword>
<evidence type="ECO:0000256" key="7">
    <source>
        <dbReference type="SAM" id="SignalP"/>
    </source>
</evidence>
<dbReference type="Proteomes" id="UP000246303">
    <property type="component" value="Unassembled WGS sequence"/>
</dbReference>